<keyword evidence="6" id="KW-0808">Transferase</keyword>
<dbReference type="InterPro" id="IPR001245">
    <property type="entry name" value="Ser-Thr/Tyr_kinase_cat_dom"/>
</dbReference>
<dbReference type="KEGG" id="dpa:109538196"/>
<dbReference type="Pfam" id="PF07714">
    <property type="entry name" value="PK_Tyr_Ser-Thr"/>
    <property type="match status" value="1"/>
</dbReference>
<proteinExistence type="inferred from homology"/>
<name>N6UD78_DENPD</name>
<evidence type="ECO:0000313" key="18">
    <source>
        <dbReference type="EMBL" id="ENN76602.1"/>
    </source>
</evidence>
<protein>
    <recommendedName>
        <fullName evidence="4">Mitogen-activated protein kinase kinase kinase 7</fullName>
        <ecNumber evidence="3">2.7.11.25</ecNumber>
    </recommendedName>
</protein>
<keyword evidence="10 14" id="KW-0067">ATP-binding</keyword>
<dbReference type="OrthoDB" id="10261027at2759"/>
<keyword evidence="5" id="KW-0723">Serine/threonine-protein kinase</keyword>
<evidence type="ECO:0000313" key="21">
    <source>
        <dbReference type="Proteomes" id="UP000019118"/>
    </source>
</evidence>
<dbReference type="GO" id="GO:0019899">
    <property type="term" value="F:enzyme binding"/>
    <property type="evidence" value="ECO:0007669"/>
    <property type="project" value="UniProtKB-ARBA"/>
</dbReference>
<dbReference type="InterPro" id="IPR017441">
    <property type="entry name" value="Protein_kinase_ATP_BS"/>
</dbReference>
<dbReference type="EMBL" id="KB740972">
    <property type="protein sequence ID" value="ENN76602.1"/>
    <property type="molecule type" value="Genomic_DNA"/>
</dbReference>
<dbReference type="GO" id="GO:0007254">
    <property type="term" value="P:JNK cascade"/>
    <property type="evidence" value="ECO:0007669"/>
    <property type="project" value="TreeGrafter"/>
</dbReference>
<evidence type="ECO:0000256" key="11">
    <source>
        <dbReference type="ARBA" id="ARBA00022842"/>
    </source>
</evidence>
<sequence>MATDESFDSEHQHNTREIDPDEVRKLETIGEGSFGVVYKGIWQGKLVAIKNITRDAEKQAFLVEVRQLSRVDHENIVKLYGASTGLKFFLVMEYAEGGSLFNVLHKSPLGYSIAHAMSWAYQCAKGVEYLHAMKPKPLIHRDLKPPNLLLINGGTHLKICDFGTAADKNTYMTNNKGSAAWMAPEVFTSSRYTEKCDIFSWGIILWEVLSRKKPFYTQASSAFSIMWAVYKGKRPPLIRRCPACIEQLMTQSWDHDPEKRPSMEEIVAKMEQICSILPGADEPIQPGEHNWEDDEYSKDEIEEVFDTETNTNGSNVIRTLPQPSGDMGQLSVEVDPFCWDLTDNYVINPRPGFDECLPRRGSQNTVTAGTFSTSQISHTSPDIDDDILLTTLDPHLRPATPDLDDPRSLEKFEEHKALAKEYLKMQTEMVLINQRRNELLKMEAAEEQRQQSLRKMQEEIEALRLMKNFFEEQVENANQQNQLGSADGWVMVQQQNRQNNQE</sequence>
<reference evidence="21 22" key="1">
    <citation type="journal article" date="2013" name="Genome Biol.">
        <title>Draft genome of the mountain pine beetle, Dendroctonus ponderosae Hopkins, a major forest pest.</title>
        <authorList>
            <person name="Keeling C.I."/>
            <person name="Yuen M.M."/>
            <person name="Liao N.Y."/>
            <person name="Docking T.R."/>
            <person name="Chan S.K."/>
            <person name="Taylor G.A."/>
            <person name="Palmquist D.L."/>
            <person name="Jackman S.D."/>
            <person name="Nguyen A."/>
            <person name="Li M."/>
            <person name="Henderson H."/>
            <person name="Janes J.K."/>
            <person name="Zhao Y."/>
            <person name="Pandoh P."/>
            <person name="Moore R."/>
            <person name="Sperling F.A."/>
            <person name="Huber D.P."/>
            <person name="Birol I."/>
            <person name="Jones S.J."/>
            <person name="Bohlmann J."/>
        </authorList>
    </citation>
    <scope>NUCLEOTIDE SEQUENCE</scope>
</reference>
<dbReference type="HOGENOM" id="CLU_000288_7_41_1"/>
<feature type="compositionally biased region" description="Basic and acidic residues" evidence="16">
    <location>
        <begin position="8"/>
        <end position="21"/>
    </location>
</feature>
<evidence type="ECO:0000256" key="6">
    <source>
        <dbReference type="ARBA" id="ARBA00022679"/>
    </source>
</evidence>
<evidence type="ECO:0000256" key="5">
    <source>
        <dbReference type="ARBA" id="ARBA00022527"/>
    </source>
</evidence>
<dbReference type="STRING" id="77166.N6UD78"/>
<dbReference type="SUPFAM" id="SSF56112">
    <property type="entry name" value="Protein kinase-like (PK-like)"/>
    <property type="match status" value="1"/>
</dbReference>
<dbReference type="InterPro" id="IPR008271">
    <property type="entry name" value="Ser/Thr_kinase_AS"/>
</dbReference>
<dbReference type="PROSITE" id="PS00108">
    <property type="entry name" value="PROTEIN_KINASE_ST"/>
    <property type="match status" value="1"/>
</dbReference>
<dbReference type="Gene3D" id="1.10.510.10">
    <property type="entry name" value="Transferase(Phosphotransferase) domain 1"/>
    <property type="match status" value="1"/>
</dbReference>
<evidence type="ECO:0000259" key="17">
    <source>
        <dbReference type="PROSITE" id="PS50011"/>
    </source>
</evidence>
<evidence type="ECO:0000256" key="1">
    <source>
        <dbReference type="ARBA" id="ARBA00001946"/>
    </source>
</evidence>
<evidence type="ECO:0000256" key="9">
    <source>
        <dbReference type="ARBA" id="ARBA00022777"/>
    </source>
</evidence>
<dbReference type="GO" id="GO:0043123">
    <property type="term" value="P:positive regulation of canonical NF-kappaB signal transduction"/>
    <property type="evidence" value="ECO:0007669"/>
    <property type="project" value="TreeGrafter"/>
</dbReference>
<dbReference type="InterPro" id="IPR011009">
    <property type="entry name" value="Kinase-like_dom_sf"/>
</dbReference>
<evidence type="ECO:0000256" key="15">
    <source>
        <dbReference type="SAM" id="Coils"/>
    </source>
</evidence>
<evidence type="ECO:0000313" key="20">
    <source>
        <dbReference type="EnsemblMetazoa" id="XP_019760896.1"/>
    </source>
</evidence>
<dbReference type="PANTHER" id="PTHR46716">
    <property type="entry name" value="MITOGEN-ACTIVATED PROTEIN KINASE KINASE KINASE 7"/>
    <property type="match status" value="1"/>
</dbReference>
<organism evidence="18">
    <name type="scientific">Dendroctonus ponderosae</name>
    <name type="common">Mountain pine beetle</name>
    <dbReference type="NCBI Taxonomy" id="77166"/>
    <lineage>
        <taxon>Eukaryota</taxon>
        <taxon>Metazoa</taxon>
        <taxon>Ecdysozoa</taxon>
        <taxon>Arthropoda</taxon>
        <taxon>Hexapoda</taxon>
        <taxon>Insecta</taxon>
        <taxon>Pterygota</taxon>
        <taxon>Neoptera</taxon>
        <taxon>Endopterygota</taxon>
        <taxon>Coleoptera</taxon>
        <taxon>Polyphaga</taxon>
        <taxon>Cucujiformia</taxon>
        <taxon>Curculionidae</taxon>
        <taxon>Scolytinae</taxon>
        <taxon>Dendroctonus</taxon>
    </lineage>
</organism>
<evidence type="ECO:0000256" key="4">
    <source>
        <dbReference type="ARBA" id="ARBA00017660"/>
    </source>
</evidence>
<evidence type="ECO:0000313" key="19">
    <source>
        <dbReference type="EMBL" id="ERL88390.1"/>
    </source>
</evidence>
<comment type="similarity">
    <text evidence="2">Belongs to the protein kinase superfamily. STE Ser/Thr protein kinase family. MAP kinase kinase kinase subfamily.</text>
</comment>
<feature type="domain" description="Protein kinase" evidence="17">
    <location>
        <begin position="23"/>
        <end position="273"/>
    </location>
</feature>
<feature type="non-terminal residue" evidence="18">
    <location>
        <position position="1"/>
    </location>
</feature>
<dbReference type="GO" id="GO:0043410">
    <property type="term" value="P:positive regulation of MAPK cascade"/>
    <property type="evidence" value="ECO:0007669"/>
    <property type="project" value="UniProtKB-ARBA"/>
</dbReference>
<keyword evidence="8 14" id="KW-0547">Nucleotide-binding</keyword>
<dbReference type="FunFam" id="1.10.510.10:FF:000143">
    <property type="entry name" value="Mitogen-activated protein kinase kinase kinase 7"/>
    <property type="match status" value="1"/>
</dbReference>
<dbReference type="GO" id="GO:0005524">
    <property type="term" value="F:ATP binding"/>
    <property type="evidence" value="ECO:0007669"/>
    <property type="project" value="UniProtKB-UniRule"/>
</dbReference>
<dbReference type="Proteomes" id="UP000019118">
    <property type="component" value="Unassembled WGS sequence"/>
</dbReference>
<dbReference type="PROSITE" id="PS00107">
    <property type="entry name" value="PROTEIN_KINASE_ATP"/>
    <property type="match status" value="1"/>
</dbReference>
<keyword evidence="9" id="KW-0418">Kinase</keyword>
<evidence type="ECO:0000256" key="12">
    <source>
        <dbReference type="ARBA" id="ARBA00047559"/>
    </source>
</evidence>
<dbReference type="GO" id="GO:0046872">
    <property type="term" value="F:metal ion binding"/>
    <property type="evidence" value="ECO:0007669"/>
    <property type="project" value="UniProtKB-KW"/>
</dbReference>
<dbReference type="PROSITE" id="PS50011">
    <property type="entry name" value="PROTEIN_KINASE_DOM"/>
    <property type="match status" value="1"/>
</dbReference>
<dbReference type="EnsemblMetazoa" id="XM_019905337.1">
    <property type="protein sequence ID" value="XP_019760896.1"/>
    <property type="gene ID" value="LOC109538196"/>
</dbReference>
<comment type="catalytic activity">
    <reaction evidence="13">
        <text>L-seryl-[protein] + ATP = O-phospho-L-seryl-[protein] + ADP + H(+)</text>
        <dbReference type="Rhea" id="RHEA:17989"/>
        <dbReference type="Rhea" id="RHEA-COMP:9863"/>
        <dbReference type="Rhea" id="RHEA-COMP:11604"/>
        <dbReference type="ChEBI" id="CHEBI:15378"/>
        <dbReference type="ChEBI" id="CHEBI:29999"/>
        <dbReference type="ChEBI" id="CHEBI:30616"/>
        <dbReference type="ChEBI" id="CHEBI:83421"/>
        <dbReference type="ChEBI" id="CHEBI:456216"/>
        <dbReference type="EC" id="2.7.11.25"/>
    </reaction>
</comment>
<dbReference type="InterPro" id="IPR000719">
    <property type="entry name" value="Prot_kinase_dom"/>
</dbReference>
<keyword evidence="11" id="KW-0460">Magnesium</keyword>
<keyword evidence="7" id="KW-0479">Metal-binding</keyword>
<dbReference type="PANTHER" id="PTHR46716:SF1">
    <property type="entry name" value="MITOGEN-ACTIVATED PROTEIN KINASE KINASE KINASE 7"/>
    <property type="match status" value="1"/>
</dbReference>
<dbReference type="SMART" id="SM00220">
    <property type="entry name" value="S_TKc"/>
    <property type="match status" value="1"/>
</dbReference>
<dbReference type="GO" id="GO:0006950">
    <property type="term" value="P:response to stress"/>
    <property type="evidence" value="ECO:0007669"/>
    <property type="project" value="UniProtKB-ARBA"/>
</dbReference>
<evidence type="ECO:0000256" key="2">
    <source>
        <dbReference type="ARBA" id="ARBA00006529"/>
    </source>
</evidence>
<dbReference type="GO" id="GO:0004709">
    <property type="term" value="F:MAP kinase kinase kinase activity"/>
    <property type="evidence" value="ECO:0007669"/>
    <property type="project" value="UniProtKB-EC"/>
</dbReference>
<dbReference type="GO" id="GO:0009893">
    <property type="term" value="P:positive regulation of metabolic process"/>
    <property type="evidence" value="ECO:0007669"/>
    <property type="project" value="UniProtKB-ARBA"/>
</dbReference>
<evidence type="ECO:0000256" key="14">
    <source>
        <dbReference type="PROSITE-ProRule" id="PRU10141"/>
    </source>
</evidence>
<dbReference type="PRINTS" id="PR00109">
    <property type="entry name" value="TYRKINASE"/>
</dbReference>
<evidence type="ECO:0000256" key="16">
    <source>
        <dbReference type="SAM" id="MobiDB-lite"/>
    </source>
</evidence>
<feature type="region of interest" description="Disordered" evidence="16">
    <location>
        <begin position="1"/>
        <end position="21"/>
    </location>
</feature>
<comment type="catalytic activity">
    <reaction evidence="12">
        <text>L-threonyl-[protein] + ATP = O-phospho-L-threonyl-[protein] + ADP + H(+)</text>
        <dbReference type="Rhea" id="RHEA:46608"/>
        <dbReference type="Rhea" id="RHEA-COMP:11060"/>
        <dbReference type="Rhea" id="RHEA-COMP:11605"/>
        <dbReference type="ChEBI" id="CHEBI:15378"/>
        <dbReference type="ChEBI" id="CHEBI:30013"/>
        <dbReference type="ChEBI" id="CHEBI:30616"/>
        <dbReference type="ChEBI" id="CHEBI:61977"/>
        <dbReference type="ChEBI" id="CHEBI:456216"/>
        <dbReference type="EC" id="2.7.11.25"/>
    </reaction>
</comment>
<evidence type="ECO:0000256" key="13">
    <source>
        <dbReference type="ARBA" id="ARBA00048329"/>
    </source>
</evidence>
<dbReference type="AlphaFoldDB" id="N6UD78"/>
<reference evidence="20" key="2">
    <citation type="submission" date="2024-08" db="UniProtKB">
        <authorList>
            <consortium name="EnsemblMetazoa"/>
        </authorList>
    </citation>
    <scope>IDENTIFICATION</scope>
</reference>
<dbReference type="EC" id="2.7.11.25" evidence="3"/>
<gene>
    <name evidence="20" type="primary">109538196</name>
    <name evidence="19" type="ORF">D910_05776</name>
    <name evidence="18" type="ORF">YQE_06860</name>
</gene>
<evidence type="ECO:0000256" key="8">
    <source>
        <dbReference type="ARBA" id="ARBA00022741"/>
    </source>
</evidence>
<feature type="coiled-coil region" evidence="15">
    <location>
        <begin position="435"/>
        <end position="480"/>
    </location>
</feature>
<feature type="binding site" evidence="14">
    <location>
        <position position="50"/>
    </location>
    <ligand>
        <name>ATP</name>
        <dbReference type="ChEBI" id="CHEBI:30616"/>
    </ligand>
</feature>
<keyword evidence="15" id="KW-0175">Coiled coil</keyword>
<dbReference type="Proteomes" id="UP000030742">
    <property type="component" value="Unassembled WGS sequence"/>
</dbReference>
<evidence type="ECO:0000256" key="7">
    <source>
        <dbReference type="ARBA" id="ARBA00022723"/>
    </source>
</evidence>
<comment type="cofactor">
    <cofactor evidence="1">
        <name>Mg(2+)</name>
        <dbReference type="ChEBI" id="CHEBI:18420"/>
    </cofactor>
</comment>
<evidence type="ECO:0000256" key="3">
    <source>
        <dbReference type="ARBA" id="ARBA00012406"/>
    </source>
</evidence>
<evidence type="ECO:0000313" key="22">
    <source>
        <dbReference type="Proteomes" id="UP000030742"/>
    </source>
</evidence>
<evidence type="ECO:0000256" key="10">
    <source>
        <dbReference type="ARBA" id="ARBA00022840"/>
    </source>
</evidence>
<dbReference type="Gene3D" id="3.30.200.20">
    <property type="entry name" value="Phosphorylase Kinase, domain 1"/>
    <property type="match status" value="1"/>
</dbReference>
<keyword evidence="21" id="KW-1185">Reference proteome</keyword>
<dbReference type="GO" id="GO:0006955">
    <property type="term" value="P:immune response"/>
    <property type="evidence" value="ECO:0007669"/>
    <property type="project" value="TreeGrafter"/>
</dbReference>
<accession>N6UD78</accession>
<dbReference type="EMBL" id="KB632061">
    <property type="protein sequence ID" value="ERL88390.1"/>
    <property type="molecule type" value="Genomic_DNA"/>
</dbReference>